<evidence type="ECO:0000313" key="3">
    <source>
        <dbReference type="EMBL" id="CAL4145144.1"/>
    </source>
</evidence>
<proteinExistence type="predicted"/>
<feature type="compositionally biased region" description="Polar residues" evidence="1">
    <location>
        <begin position="480"/>
        <end position="493"/>
    </location>
</feature>
<feature type="region of interest" description="Disordered" evidence="1">
    <location>
        <begin position="453"/>
        <end position="493"/>
    </location>
</feature>
<accession>A0AAV2RWW8</accession>
<keyword evidence="2" id="KW-1133">Transmembrane helix</keyword>
<keyword evidence="2" id="KW-0812">Transmembrane</keyword>
<feature type="transmembrane region" description="Helical" evidence="2">
    <location>
        <begin position="156"/>
        <end position="173"/>
    </location>
</feature>
<feature type="non-terminal residue" evidence="3">
    <location>
        <position position="1"/>
    </location>
</feature>
<name>A0AAV2RWW8_MEGNR</name>
<feature type="region of interest" description="Disordered" evidence="1">
    <location>
        <begin position="403"/>
        <end position="422"/>
    </location>
</feature>
<evidence type="ECO:0000313" key="4">
    <source>
        <dbReference type="Proteomes" id="UP001497623"/>
    </source>
</evidence>
<feature type="transmembrane region" description="Helical" evidence="2">
    <location>
        <begin position="92"/>
        <end position="114"/>
    </location>
</feature>
<feature type="transmembrane region" description="Helical" evidence="2">
    <location>
        <begin position="126"/>
        <end position="144"/>
    </location>
</feature>
<reference evidence="3 4" key="1">
    <citation type="submission" date="2024-05" db="EMBL/GenBank/DDBJ databases">
        <authorList>
            <person name="Wallberg A."/>
        </authorList>
    </citation>
    <scope>NUCLEOTIDE SEQUENCE [LARGE SCALE GENOMIC DNA]</scope>
</reference>
<dbReference type="EMBL" id="CAXKWB010034652">
    <property type="protein sequence ID" value="CAL4145144.1"/>
    <property type="molecule type" value="Genomic_DNA"/>
</dbReference>
<feature type="region of interest" description="Disordered" evidence="1">
    <location>
        <begin position="289"/>
        <end position="360"/>
    </location>
</feature>
<dbReference type="Proteomes" id="UP001497623">
    <property type="component" value="Unassembled WGS sequence"/>
</dbReference>
<evidence type="ECO:0000256" key="1">
    <source>
        <dbReference type="SAM" id="MobiDB-lite"/>
    </source>
</evidence>
<organism evidence="3 4">
    <name type="scientific">Meganyctiphanes norvegica</name>
    <name type="common">Northern krill</name>
    <name type="synonym">Thysanopoda norvegica</name>
    <dbReference type="NCBI Taxonomy" id="48144"/>
    <lineage>
        <taxon>Eukaryota</taxon>
        <taxon>Metazoa</taxon>
        <taxon>Ecdysozoa</taxon>
        <taxon>Arthropoda</taxon>
        <taxon>Crustacea</taxon>
        <taxon>Multicrustacea</taxon>
        <taxon>Malacostraca</taxon>
        <taxon>Eumalacostraca</taxon>
        <taxon>Eucarida</taxon>
        <taxon>Euphausiacea</taxon>
        <taxon>Euphausiidae</taxon>
        <taxon>Meganyctiphanes</taxon>
    </lineage>
</organism>
<dbReference type="AlphaFoldDB" id="A0AAV2RWW8"/>
<feature type="compositionally biased region" description="Polar residues" evidence="1">
    <location>
        <begin position="289"/>
        <end position="298"/>
    </location>
</feature>
<comment type="caution">
    <text evidence="3">The sequence shown here is derived from an EMBL/GenBank/DDBJ whole genome shotgun (WGS) entry which is preliminary data.</text>
</comment>
<keyword evidence="4" id="KW-1185">Reference proteome</keyword>
<evidence type="ECO:0000256" key="2">
    <source>
        <dbReference type="SAM" id="Phobius"/>
    </source>
</evidence>
<feature type="compositionally biased region" description="Polar residues" evidence="1">
    <location>
        <begin position="326"/>
        <end position="337"/>
    </location>
</feature>
<keyword evidence="2" id="KW-0472">Membrane</keyword>
<gene>
    <name evidence="3" type="ORF">MNOR_LOCUS29617</name>
</gene>
<protein>
    <submittedName>
        <fullName evidence="3">Uncharacterized protein</fullName>
    </submittedName>
</protein>
<sequence length="493" mass="53541">LMVMILICYQLVLIVVNEHCYQESSLAGSQLYNLKHQGYIKDEKDDSHEEEEKDDMEGVQMKEFKYIEHRQQRRNVFECPHRFKNNYNTARFILGMTAVMLCIYFLLIALMVHGARTQRPNLMAPWLMWTLVHIVFAILTLIGIGRLPPSDVFSELFVLGLLTYFFCVVNSYYHQLREAENSGGRAMVVALSRPDRNNLSTSEMFVTFPSPRKADLPPPYPGMDNPNYNPYPSDGAAVGMEAANYADRPPNYTALLYPCPGVDPPGYGDIVGGASNSLAVSLPPPPAYSFSNESNSTEPSALSPPPPPGFASASQDTPLRAASTRVVASQSITTTEASAAEDNMDNGGMEINMTTAISGCDSDDSGFPGVVSEASNIANTNRNTPGASLVATANEAEIGKEVSAIPESGSNNGKSCEKPSVVSVEENQEESCLRIGFVNPNYEGIEETAAAEVVPPPQPYGDSEDSVNGAAISTPEKTESQTFVNKSNNTSKI</sequence>